<dbReference type="GO" id="GO:0071111">
    <property type="term" value="F:cyclic-guanylate-specific phosphodiesterase activity"/>
    <property type="evidence" value="ECO:0007669"/>
    <property type="project" value="InterPro"/>
</dbReference>
<proteinExistence type="predicted"/>
<dbReference type="CDD" id="cd01948">
    <property type="entry name" value="EAL"/>
    <property type="match status" value="1"/>
</dbReference>
<keyword evidence="3" id="KW-1185">Reference proteome</keyword>
<dbReference type="InterPro" id="IPR035919">
    <property type="entry name" value="EAL_sf"/>
</dbReference>
<organism evidence="2 3">
    <name type="scientific">Thermomonas aquatica</name>
    <dbReference type="NCBI Taxonomy" id="2202149"/>
    <lineage>
        <taxon>Bacteria</taxon>
        <taxon>Pseudomonadati</taxon>
        <taxon>Pseudomonadota</taxon>
        <taxon>Gammaproteobacteria</taxon>
        <taxon>Lysobacterales</taxon>
        <taxon>Lysobacteraceae</taxon>
        <taxon>Thermomonas</taxon>
    </lineage>
</organism>
<evidence type="ECO:0000259" key="1">
    <source>
        <dbReference type="PROSITE" id="PS50883"/>
    </source>
</evidence>
<dbReference type="Pfam" id="PF00563">
    <property type="entry name" value="EAL"/>
    <property type="match status" value="1"/>
</dbReference>
<dbReference type="SUPFAM" id="SSF141868">
    <property type="entry name" value="EAL domain-like"/>
    <property type="match status" value="1"/>
</dbReference>
<feature type="domain" description="EAL" evidence="1">
    <location>
        <begin position="9"/>
        <end position="258"/>
    </location>
</feature>
<dbReference type="PROSITE" id="PS50883">
    <property type="entry name" value="EAL"/>
    <property type="match status" value="1"/>
</dbReference>
<dbReference type="InterPro" id="IPR050706">
    <property type="entry name" value="Cyclic-di-GMP_PDE-like"/>
</dbReference>
<dbReference type="EMBL" id="CP040871">
    <property type="protein sequence ID" value="QDA57151.1"/>
    <property type="molecule type" value="Genomic_DNA"/>
</dbReference>
<protein>
    <submittedName>
        <fullName evidence="2">EAL domain-containing protein</fullName>
    </submittedName>
</protein>
<dbReference type="KEGG" id="thes:FHQ07_07410"/>
<dbReference type="OrthoDB" id="9812358at2"/>
<sequence>MDNSATTASAVDPMDVRRAIFAGELFLEYLPMVDLQAGDRCIGCEALVRWRRAGAVVPPLAFIPAIENTPVSGLLTYWVIDRMASELGDWLRAHEDVHVAINVPPEILGRGGLEYAAYKANLLKVRSRLLLEITERGAPDHLGLQELRAIAQDDEVLIAMDDIGIDGGSMLAFARTPVDVLKLDRSVIARIGSAGDGVTVEELASLVKVGRQRFVAEGVEHAGQADALRAIGVQWAQGWLYSPPLPAEAFIAWHAAHR</sequence>
<dbReference type="RefSeq" id="WP_139716203.1">
    <property type="nucleotide sequence ID" value="NZ_CP040871.1"/>
</dbReference>
<dbReference type="Proteomes" id="UP000308149">
    <property type="component" value="Chromosome"/>
</dbReference>
<accession>A0A5B7ZPP4</accession>
<evidence type="ECO:0000313" key="2">
    <source>
        <dbReference type="EMBL" id="QDA57151.1"/>
    </source>
</evidence>
<dbReference type="SMART" id="SM00052">
    <property type="entry name" value="EAL"/>
    <property type="match status" value="1"/>
</dbReference>
<dbReference type="InterPro" id="IPR001633">
    <property type="entry name" value="EAL_dom"/>
</dbReference>
<gene>
    <name evidence="2" type="ORF">FHQ07_07410</name>
</gene>
<dbReference type="PANTHER" id="PTHR33121">
    <property type="entry name" value="CYCLIC DI-GMP PHOSPHODIESTERASE PDEF"/>
    <property type="match status" value="1"/>
</dbReference>
<dbReference type="PANTHER" id="PTHR33121:SF79">
    <property type="entry name" value="CYCLIC DI-GMP PHOSPHODIESTERASE PDED-RELATED"/>
    <property type="match status" value="1"/>
</dbReference>
<reference evidence="2 3" key="1">
    <citation type="submission" date="2019-06" db="EMBL/GenBank/DDBJ databases">
        <title>Thermomonas aquatica sp. nov., isolated from an industrial wastewater treatment plant.</title>
        <authorList>
            <person name="Jeon J.H."/>
            <person name="Park D.-S."/>
        </authorList>
    </citation>
    <scope>NUCLEOTIDE SEQUENCE [LARGE SCALE GENOMIC DNA]</scope>
    <source>
        <strain evidence="2 3">SY21</strain>
    </source>
</reference>
<dbReference type="Gene3D" id="3.20.20.450">
    <property type="entry name" value="EAL domain"/>
    <property type="match status" value="1"/>
</dbReference>
<name>A0A5B7ZPP4_9GAMM</name>
<evidence type="ECO:0000313" key="3">
    <source>
        <dbReference type="Proteomes" id="UP000308149"/>
    </source>
</evidence>
<dbReference type="AlphaFoldDB" id="A0A5B7ZPP4"/>